<dbReference type="PANTHER" id="PTHR12526:SF600">
    <property type="entry name" value="GLYCOSYL TRANSFERASE GROUP 1"/>
    <property type="match status" value="1"/>
</dbReference>
<keyword evidence="2" id="KW-0808">Transferase</keyword>
<dbReference type="GO" id="GO:0016757">
    <property type="term" value="F:glycosyltransferase activity"/>
    <property type="evidence" value="ECO:0007669"/>
    <property type="project" value="TreeGrafter"/>
</dbReference>
<dbReference type="PANTHER" id="PTHR12526">
    <property type="entry name" value="GLYCOSYLTRANSFERASE"/>
    <property type="match status" value="1"/>
</dbReference>
<evidence type="ECO:0000259" key="1">
    <source>
        <dbReference type="Pfam" id="PF13439"/>
    </source>
</evidence>
<evidence type="ECO:0000313" key="2">
    <source>
        <dbReference type="EMBL" id="BBH95743.1"/>
    </source>
</evidence>
<proteinExistence type="predicted"/>
<dbReference type="InterPro" id="IPR028098">
    <property type="entry name" value="Glyco_trans_4-like_N"/>
</dbReference>
<dbReference type="AlphaFoldDB" id="A0A455T8F5"/>
<dbReference type="Pfam" id="PF13692">
    <property type="entry name" value="Glyco_trans_1_4"/>
    <property type="match status" value="1"/>
</dbReference>
<reference evidence="2" key="1">
    <citation type="submission" date="2018-12" db="EMBL/GenBank/DDBJ databases">
        <title>Novel natural products biosynthetic potential of the class Ktedonobacteria.</title>
        <authorList>
            <person name="Zheng Y."/>
            <person name="Saitou A."/>
            <person name="Wang C.M."/>
            <person name="Toyoda A."/>
            <person name="Minakuchi Y."/>
            <person name="Sekiguchi Y."/>
            <person name="Ueda K."/>
            <person name="Takano H."/>
            <person name="Sakai Y."/>
            <person name="Yokota A."/>
            <person name="Yabe S."/>
        </authorList>
    </citation>
    <scope>NUCLEOTIDE SEQUENCE</scope>
    <source>
        <strain evidence="2">A3-2</strain>
    </source>
</reference>
<sequence>MKLLAVVPYLPAPTWGGGARSFYVLKALANKYLVSLLALNRGTDSRIAASCRPLLERLQRVEFVPYPLSRWRRWRQALNIVRRESSAIADRCPPGLQAALDRALASDHYQAIYVDGALTAAGLHLPLALPVFILQHNIEYELLYRTYRTEKSWLRRWYNKREYRLVKPRELACCQQAAAVFVTSERERQLLQESLPKAHIGVVPNGVDLTFFSPAGEGEEEQAGQRLLFTGSLDYYPNEQAVLSFARECWPLIRERVPAAEWWIVGRNPPLSVRRLARLPGVIVTGTVPDVRPYLAGASVVVVPLRIGSGTRLKILEALAMKKAVVSTTLGAEGLTVVSGRHLVLADAPEDFARAVISLLEDANRRQVLGEAGRRLVEQNYSWERCEEQLTALLEEQLGTRSLFRGSLL</sequence>
<dbReference type="CDD" id="cd03801">
    <property type="entry name" value="GT4_PimA-like"/>
    <property type="match status" value="1"/>
</dbReference>
<dbReference type="SUPFAM" id="SSF53756">
    <property type="entry name" value="UDP-Glycosyltransferase/glycogen phosphorylase"/>
    <property type="match status" value="1"/>
</dbReference>
<dbReference type="EMBL" id="AP019377">
    <property type="protein sequence ID" value="BBH95743.1"/>
    <property type="molecule type" value="Genomic_DNA"/>
</dbReference>
<protein>
    <submittedName>
        <fullName evidence="2">Glycosyl transferase family 1</fullName>
    </submittedName>
</protein>
<dbReference type="Gene3D" id="3.40.50.2000">
    <property type="entry name" value="Glycogen Phosphorylase B"/>
    <property type="match status" value="2"/>
</dbReference>
<accession>A0A455T8F5</accession>
<gene>
    <name evidence="2" type="ORF">KTA_39420</name>
</gene>
<name>A0A455T8F5_9CHLR</name>
<organism evidence="2">
    <name type="scientific">Thermogemmatispora argillosa</name>
    <dbReference type="NCBI Taxonomy" id="2045280"/>
    <lineage>
        <taxon>Bacteria</taxon>
        <taxon>Bacillati</taxon>
        <taxon>Chloroflexota</taxon>
        <taxon>Ktedonobacteria</taxon>
        <taxon>Thermogemmatisporales</taxon>
        <taxon>Thermogemmatisporaceae</taxon>
        <taxon>Thermogemmatispora</taxon>
    </lineage>
</organism>
<feature type="domain" description="Glycosyltransferase subfamily 4-like N-terminal" evidence="1">
    <location>
        <begin position="94"/>
        <end position="210"/>
    </location>
</feature>
<dbReference type="Pfam" id="PF13439">
    <property type="entry name" value="Glyco_transf_4"/>
    <property type="match status" value="1"/>
</dbReference>